<accession>A0AA35R1T0</accession>
<dbReference type="InterPro" id="IPR000719">
    <property type="entry name" value="Prot_kinase_dom"/>
</dbReference>
<dbReference type="GO" id="GO:0005524">
    <property type="term" value="F:ATP binding"/>
    <property type="evidence" value="ECO:0007669"/>
    <property type="project" value="UniProtKB-KW"/>
</dbReference>
<dbReference type="InterPro" id="IPR020635">
    <property type="entry name" value="Tyr_kinase_cat_dom"/>
</dbReference>
<dbReference type="AlphaFoldDB" id="A0AA35R1T0"/>
<dbReference type="PROSITE" id="PS00109">
    <property type="entry name" value="PROTEIN_KINASE_TYR"/>
    <property type="match status" value="1"/>
</dbReference>
<proteinExistence type="predicted"/>
<evidence type="ECO:0000256" key="4">
    <source>
        <dbReference type="ARBA" id="ARBA00022840"/>
    </source>
</evidence>
<dbReference type="GO" id="GO:0004714">
    <property type="term" value="F:transmembrane receptor protein tyrosine kinase activity"/>
    <property type="evidence" value="ECO:0007669"/>
    <property type="project" value="TreeGrafter"/>
</dbReference>
<sequence length="258" mass="29160">MGQFRHPNIVQLLGVVTLAEQAMIVLEFLSRGDLGTFLVNRRPMPGSSVPQDTPFLLLRFCGDVASGMEYLERKAFVHRDLAARNILVSEDNRCKIGDFGLCRDLLDEDYYITKGGMIPWRWTAPEVLHYRKYSTASDVWSFGCLMYEIWSLGHAPFEKLSPQEVQVMLEKGERLAPPPGCPRGVYSLMIDCWHPEHSSRPSFLSLLKTLASSPSQLLSWSHEDTWGAGDAIILGASLQTGKQLYPELQLTYTQRSHQ</sequence>
<dbReference type="EMBL" id="CASHTH010000355">
    <property type="protein sequence ID" value="CAI7999050.1"/>
    <property type="molecule type" value="Genomic_DNA"/>
</dbReference>
<dbReference type="FunFam" id="1.10.510.10:FF:000554">
    <property type="entry name" value="Predicted protein"/>
    <property type="match status" value="1"/>
</dbReference>
<keyword evidence="2" id="KW-0547">Nucleotide-binding</keyword>
<comment type="caution">
    <text evidence="7">The sequence shown here is derived from an EMBL/GenBank/DDBJ whole genome shotgun (WGS) entry which is preliminary data.</text>
</comment>
<keyword evidence="3" id="KW-0418">Kinase</keyword>
<dbReference type="SMART" id="SM00219">
    <property type="entry name" value="TyrKc"/>
    <property type="match status" value="1"/>
</dbReference>
<dbReference type="SUPFAM" id="SSF56112">
    <property type="entry name" value="Protein kinase-like (PK-like)"/>
    <property type="match status" value="1"/>
</dbReference>
<organism evidence="7 8">
    <name type="scientific">Geodia barretti</name>
    <name type="common">Barrett's horny sponge</name>
    <dbReference type="NCBI Taxonomy" id="519541"/>
    <lineage>
        <taxon>Eukaryota</taxon>
        <taxon>Metazoa</taxon>
        <taxon>Porifera</taxon>
        <taxon>Demospongiae</taxon>
        <taxon>Heteroscleromorpha</taxon>
        <taxon>Tetractinellida</taxon>
        <taxon>Astrophorina</taxon>
        <taxon>Geodiidae</taxon>
        <taxon>Geodia</taxon>
    </lineage>
</organism>
<dbReference type="InterPro" id="IPR008266">
    <property type="entry name" value="Tyr_kinase_AS"/>
</dbReference>
<name>A0AA35R1T0_GEOBA</name>
<dbReference type="PANTHER" id="PTHR24416">
    <property type="entry name" value="TYROSINE-PROTEIN KINASE RECEPTOR"/>
    <property type="match status" value="1"/>
</dbReference>
<keyword evidence="7" id="KW-0675">Receptor</keyword>
<evidence type="ECO:0000259" key="6">
    <source>
        <dbReference type="PROSITE" id="PS50011"/>
    </source>
</evidence>
<dbReference type="PANTHER" id="PTHR24416:SF611">
    <property type="entry name" value="TYROSINE-PROTEIN KINASE TRANSMEMBRANE RECEPTOR ROR"/>
    <property type="match status" value="1"/>
</dbReference>
<evidence type="ECO:0000256" key="2">
    <source>
        <dbReference type="ARBA" id="ARBA00022741"/>
    </source>
</evidence>
<dbReference type="InterPro" id="IPR050122">
    <property type="entry name" value="RTK"/>
</dbReference>
<keyword evidence="1" id="KW-0808">Transferase</keyword>
<dbReference type="InterPro" id="IPR011009">
    <property type="entry name" value="Kinase-like_dom_sf"/>
</dbReference>
<evidence type="ECO:0000256" key="3">
    <source>
        <dbReference type="ARBA" id="ARBA00022777"/>
    </source>
</evidence>
<keyword evidence="8" id="KW-1185">Reference proteome</keyword>
<dbReference type="Proteomes" id="UP001174909">
    <property type="component" value="Unassembled WGS sequence"/>
</dbReference>
<dbReference type="InterPro" id="IPR001245">
    <property type="entry name" value="Ser-Thr/Tyr_kinase_cat_dom"/>
</dbReference>
<dbReference type="Gene3D" id="1.10.510.10">
    <property type="entry name" value="Transferase(Phosphotransferase) domain 1"/>
    <property type="match status" value="1"/>
</dbReference>
<keyword evidence="5" id="KW-0829">Tyrosine-protein kinase</keyword>
<dbReference type="CDD" id="cd00192">
    <property type="entry name" value="PTKc"/>
    <property type="match status" value="1"/>
</dbReference>
<reference evidence="7" key="1">
    <citation type="submission" date="2023-03" db="EMBL/GenBank/DDBJ databases">
        <authorList>
            <person name="Steffen K."/>
            <person name="Cardenas P."/>
        </authorList>
    </citation>
    <scope>NUCLEOTIDE SEQUENCE</scope>
</reference>
<evidence type="ECO:0000313" key="7">
    <source>
        <dbReference type="EMBL" id="CAI7999050.1"/>
    </source>
</evidence>
<evidence type="ECO:0000313" key="8">
    <source>
        <dbReference type="Proteomes" id="UP001174909"/>
    </source>
</evidence>
<dbReference type="GO" id="GO:0043235">
    <property type="term" value="C:receptor complex"/>
    <property type="evidence" value="ECO:0007669"/>
    <property type="project" value="TreeGrafter"/>
</dbReference>
<dbReference type="GO" id="GO:0005886">
    <property type="term" value="C:plasma membrane"/>
    <property type="evidence" value="ECO:0007669"/>
    <property type="project" value="TreeGrafter"/>
</dbReference>
<dbReference type="PRINTS" id="PR00109">
    <property type="entry name" value="TYRKINASE"/>
</dbReference>
<keyword evidence="4" id="KW-0067">ATP-binding</keyword>
<dbReference type="PIRSF" id="PIRSF000654">
    <property type="entry name" value="Integrin-linked_kinase"/>
    <property type="match status" value="1"/>
</dbReference>
<evidence type="ECO:0000256" key="1">
    <source>
        <dbReference type="ARBA" id="ARBA00022679"/>
    </source>
</evidence>
<evidence type="ECO:0000256" key="5">
    <source>
        <dbReference type="ARBA" id="ARBA00023137"/>
    </source>
</evidence>
<dbReference type="PROSITE" id="PS50011">
    <property type="entry name" value="PROTEIN_KINASE_DOM"/>
    <property type="match status" value="1"/>
</dbReference>
<feature type="domain" description="Protein kinase" evidence="6">
    <location>
        <begin position="1"/>
        <end position="218"/>
    </location>
</feature>
<protein>
    <submittedName>
        <fullName evidence="7">Ephrin type-A receptor 8</fullName>
    </submittedName>
</protein>
<gene>
    <name evidence="7" type="ORF">GBAR_LOCUS2601</name>
</gene>
<dbReference type="Pfam" id="PF07714">
    <property type="entry name" value="PK_Tyr_Ser-Thr"/>
    <property type="match status" value="1"/>
</dbReference>
<dbReference type="GO" id="GO:0007169">
    <property type="term" value="P:cell surface receptor protein tyrosine kinase signaling pathway"/>
    <property type="evidence" value="ECO:0007669"/>
    <property type="project" value="TreeGrafter"/>
</dbReference>